<keyword evidence="1" id="KW-1133">Transmembrane helix</keyword>
<protein>
    <submittedName>
        <fullName evidence="2">Uncharacterized protein</fullName>
    </submittedName>
</protein>
<dbReference type="Proteomes" id="UP001221413">
    <property type="component" value="Unassembled WGS sequence"/>
</dbReference>
<feature type="transmembrane region" description="Helical" evidence="1">
    <location>
        <begin position="52"/>
        <end position="76"/>
    </location>
</feature>
<keyword evidence="1" id="KW-0472">Membrane</keyword>
<name>A0AAD6IZ60_DREDA</name>
<comment type="caution">
    <text evidence="2">The sequence shown here is derived from an EMBL/GenBank/DDBJ whole genome shotgun (WGS) entry which is preliminary data.</text>
</comment>
<keyword evidence="1" id="KW-0812">Transmembrane</keyword>
<sequence>MLLFNLISWEDNELNAGVAKDSKELAEASKRDSSSVKIIAILITLSLSATFVVTYCVFAIPLSLVVIGIMGSYALIQTWRTKLAARGAWKQADL</sequence>
<dbReference type="AlphaFoldDB" id="A0AAD6IZ60"/>
<evidence type="ECO:0000313" key="2">
    <source>
        <dbReference type="EMBL" id="KAJ6260644.1"/>
    </source>
</evidence>
<reference evidence="2" key="1">
    <citation type="submission" date="2023-01" db="EMBL/GenBank/DDBJ databases">
        <title>The chitinases involved in constricting ring structure development in the nematode-trapping fungus Drechslerella dactyloides.</title>
        <authorList>
            <person name="Wang R."/>
            <person name="Zhang L."/>
            <person name="Tang P."/>
            <person name="Li S."/>
            <person name="Liang L."/>
        </authorList>
    </citation>
    <scope>NUCLEOTIDE SEQUENCE</scope>
    <source>
        <strain evidence="2">YMF1.00031</strain>
    </source>
</reference>
<proteinExistence type="predicted"/>
<gene>
    <name evidence="2" type="ORF">Dda_4871</name>
</gene>
<accession>A0AAD6IZ60</accession>
<organism evidence="2 3">
    <name type="scientific">Drechslerella dactyloides</name>
    <name type="common">Nematode-trapping fungus</name>
    <name type="synonym">Arthrobotrys dactyloides</name>
    <dbReference type="NCBI Taxonomy" id="74499"/>
    <lineage>
        <taxon>Eukaryota</taxon>
        <taxon>Fungi</taxon>
        <taxon>Dikarya</taxon>
        <taxon>Ascomycota</taxon>
        <taxon>Pezizomycotina</taxon>
        <taxon>Orbiliomycetes</taxon>
        <taxon>Orbiliales</taxon>
        <taxon>Orbiliaceae</taxon>
        <taxon>Drechslerella</taxon>
    </lineage>
</organism>
<keyword evidence="3" id="KW-1185">Reference proteome</keyword>
<evidence type="ECO:0000313" key="3">
    <source>
        <dbReference type="Proteomes" id="UP001221413"/>
    </source>
</evidence>
<dbReference type="EMBL" id="JAQGDS010000005">
    <property type="protein sequence ID" value="KAJ6260644.1"/>
    <property type="molecule type" value="Genomic_DNA"/>
</dbReference>
<evidence type="ECO:0000256" key="1">
    <source>
        <dbReference type="SAM" id="Phobius"/>
    </source>
</evidence>